<evidence type="ECO:0000256" key="5">
    <source>
        <dbReference type="ARBA" id="ARBA00022741"/>
    </source>
</evidence>
<dbReference type="NCBIfam" id="TIGR02433">
    <property type="entry name" value="lysidine_TilS_C"/>
    <property type="match status" value="1"/>
</dbReference>
<dbReference type="AlphaFoldDB" id="A0A1G6RU52"/>
<keyword evidence="5 8" id="KW-0547">Nucleotide-binding</keyword>
<dbReference type="InterPro" id="IPR014729">
    <property type="entry name" value="Rossmann-like_a/b/a_fold"/>
</dbReference>
<feature type="domain" description="Lysidine-tRNA(Ile) synthetase C-terminal" evidence="10">
    <location>
        <begin position="365"/>
        <end position="439"/>
    </location>
</feature>
<dbReference type="GO" id="GO:0005524">
    <property type="term" value="F:ATP binding"/>
    <property type="evidence" value="ECO:0007669"/>
    <property type="project" value="UniProtKB-UniRule"/>
</dbReference>
<comment type="function">
    <text evidence="8">Ligates lysine onto the cytidine present at position 34 of the AUA codon-specific tRNA(Ile) that contains the anticodon CAU, in an ATP-dependent manner. Cytidine is converted to lysidine, thus changing the amino acid specificity of the tRNA from methionine to isoleucine.</text>
</comment>
<evidence type="ECO:0000256" key="8">
    <source>
        <dbReference type="HAMAP-Rule" id="MF_01161"/>
    </source>
</evidence>
<evidence type="ECO:0000256" key="9">
    <source>
        <dbReference type="SAM" id="MobiDB-lite"/>
    </source>
</evidence>
<dbReference type="InterPro" id="IPR011063">
    <property type="entry name" value="TilS/TtcA_N"/>
</dbReference>
<protein>
    <recommendedName>
        <fullName evidence="8">tRNA(Ile)-lysidine synthase</fullName>
        <ecNumber evidence="8">6.3.4.19</ecNumber>
    </recommendedName>
    <alternativeName>
        <fullName evidence="8">tRNA(Ile)-2-lysyl-cytidine synthase</fullName>
    </alternativeName>
    <alternativeName>
        <fullName evidence="8">tRNA(Ile)-lysidine synthetase</fullName>
    </alternativeName>
</protein>
<dbReference type="GO" id="GO:0032267">
    <property type="term" value="F:tRNA(Ile)-lysidine synthase activity"/>
    <property type="evidence" value="ECO:0007669"/>
    <property type="project" value="UniProtKB-EC"/>
</dbReference>
<feature type="binding site" evidence="8">
    <location>
        <begin position="28"/>
        <end position="33"/>
    </location>
    <ligand>
        <name>ATP</name>
        <dbReference type="ChEBI" id="CHEBI:30616"/>
    </ligand>
</feature>
<evidence type="ECO:0000259" key="10">
    <source>
        <dbReference type="SMART" id="SM00977"/>
    </source>
</evidence>
<name>A0A1G6RU52_9GAMM</name>
<dbReference type="Pfam" id="PF11734">
    <property type="entry name" value="TilS_C"/>
    <property type="match status" value="1"/>
</dbReference>
<dbReference type="STRING" id="265719.SAMN04488509_101101"/>
<dbReference type="SUPFAM" id="SSF82829">
    <property type="entry name" value="MesJ substrate recognition domain-like"/>
    <property type="match status" value="1"/>
</dbReference>
<keyword evidence="3 8" id="KW-0436">Ligase</keyword>
<dbReference type="SUPFAM" id="SSF56037">
    <property type="entry name" value="PheT/TilS domain"/>
    <property type="match status" value="1"/>
</dbReference>
<dbReference type="Proteomes" id="UP000199603">
    <property type="component" value="Unassembled WGS sequence"/>
</dbReference>
<evidence type="ECO:0000256" key="1">
    <source>
        <dbReference type="ARBA" id="ARBA00004496"/>
    </source>
</evidence>
<evidence type="ECO:0000256" key="4">
    <source>
        <dbReference type="ARBA" id="ARBA00022694"/>
    </source>
</evidence>
<comment type="catalytic activity">
    <reaction evidence="7 8">
        <text>cytidine(34) in tRNA(Ile2) + L-lysine + ATP = lysidine(34) in tRNA(Ile2) + AMP + diphosphate + H(+)</text>
        <dbReference type="Rhea" id="RHEA:43744"/>
        <dbReference type="Rhea" id="RHEA-COMP:10625"/>
        <dbReference type="Rhea" id="RHEA-COMP:10670"/>
        <dbReference type="ChEBI" id="CHEBI:15378"/>
        <dbReference type="ChEBI" id="CHEBI:30616"/>
        <dbReference type="ChEBI" id="CHEBI:32551"/>
        <dbReference type="ChEBI" id="CHEBI:33019"/>
        <dbReference type="ChEBI" id="CHEBI:82748"/>
        <dbReference type="ChEBI" id="CHEBI:83665"/>
        <dbReference type="ChEBI" id="CHEBI:456215"/>
        <dbReference type="EC" id="6.3.4.19"/>
    </reaction>
</comment>
<dbReference type="InterPro" id="IPR012094">
    <property type="entry name" value="tRNA_Ile_lys_synt"/>
</dbReference>
<dbReference type="EMBL" id="FNAG01000001">
    <property type="protein sequence ID" value="SDD08119.1"/>
    <property type="molecule type" value="Genomic_DNA"/>
</dbReference>
<dbReference type="GO" id="GO:0005737">
    <property type="term" value="C:cytoplasm"/>
    <property type="evidence" value="ECO:0007669"/>
    <property type="project" value="UniProtKB-SubCell"/>
</dbReference>
<evidence type="ECO:0000313" key="12">
    <source>
        <dbReference type="Proteomes" id="UP000199603"/>
    </source>
</evidence>
<comment type="similarity">
    <text evidence="8">Belongs to the tRNA(Ile)-lysidine synthase family.</text>
</comment>
<dbReference type="EC" id="6.3.4.19" evidence="8"/>
<dbReference type="InterPro" id="IPR012796">
    <property type="entry name" value="Lysidine-tRNA-synth_C"/>
</dbReference>
<comment type="subcellular location">
    <subcellularLocation>
        <location evidence="1 8">Cytoplasm</location>
    </subcellularLocation>
</comment>
<organism evidence="11 12">
    <name type="scientific">Aquimonas voraii</name>
    <dbReference type="NCBI Taxonomy" id="265719"/>
    <lineage>
        <taxon>Bacteria</taxon>
        <taxon>Pseudomonadati</taxon>
        <taxon>Pseudomonadota</taxon>
        <taxon>Gammaproteobacteria</taxon>
        <taxon>Lysobacterales</taxon>
        <taxon>Lysobacteraceae</taxon>
        <taxon>Aquimonas</taxon>
    </lineage>
</organism>
<dbReference type="HAMAP" id="MF_01161">
    <property type="entry name" value="tRNA_Ile_lys_synt"/>
    <property type="match status" value="1"/>
</dbReference>
<feature type="compositionally biased region" description="Low complexity" evidence="9">
    <location>
        <begin position="460"/>
        <end position="473"/>
    </location>
</feature>
<dbReference type="Pfam" id="PF01171">
    <property type="entry name" value="ATP_bind_3"/>
    <property type="match status" value="1"/>
</dbReference>
<dbReference type="SUPFAM" id="SSF52402">
    <property type="entry name" value="Adenine nucleotide alpha hydrolases-like"/>
    <property type="match status" value="1"/>
</dbReference>
<evidence type="ECO:0000256" key="3">
    <source>
        <dbReference type="ARBA" id="ARBA00022598"/>
    </source>
</evidence>
<evidence type="ECO:0000256" key="7">
    <source>
        <dbReference type="ARBA" id="ARBA00048539"/>
    </source>
</evidence>
<dbReference type="InterPro" id="IPR012795">
    <property type="entry name" value="tRNA_Ile_lys_synt_N"/>
</dbReference>
<accession>A0A1G6RU52</accession>
<evidence type="ECO:0000256" key="6">
    <source>
        <dbReference type="ARBA" id="ARBA00022840"/>
    </source>
</evidence>
<comment type="domain">
    <text evidence="8">The N-terminal region contains the highly conserved SGGXDS motif, predicted to be a P-loop motif involved in ATP binding.</text>
</comment>
<dbReference type="Gene3D" id="3.40.50.620">
    <property type="entry name" value="HUPs"/>
    <property type="match status" value="1"/>
</dbReference>
<dbReference type="Pfam" id="PF09179">
    <property type="entry name" value="TilS"/>
    <property type="match status" value="1"/>
</dbReference>
<evidence type="ECO:0000313" key="11">
    <source>
        <dbReference type="EMBL" id="SDD08119.1"/>
    </source>
</evidence>
<keyword evidence="2 8" id="KW-0963">Cytoplasm</keyword>
<dbReference type="Gene3D" id="1.20.59.20">
    <property type="match status" value="1"/>
</dbReference>
<feature type="region of interest" description="Disordered" evidence="9">
    <location>
        <begin position="460"/>
        <end position="482"/>
    </location>
</feature>
<keyword evidence="4 8" id="KW-0819">tRNA processing</keyword>
<reference evidence="11 12" key="1">
    <citation type="submission" date="2016-10" db="EMBL/GenBank/DDBJ databases">
        <authorList>
            <person name="de Groot N.N."/>
        </authorList>
    </citation>
    <scope>NUCLEOTIDE SEQUENCE [LARGE SCALE GENOMIC DNA]</scope>
    <source>
        <strain evidence="11 12">DSM 16957</strain>
    </source>
</reference>
<dbReference type="CDD" id="cd01992">
    <property type="entry name" value="TilS_N"/>
    <property type="match status" value="1"/>
</dbReference>
<dbReference type="InterPro" id="IPR015262">
    <property type="entry name" value="tRNA_Ile_lys_synt_subst-bd"/>
</dbReference>
<gene>
    <name evidence="8" type="primary">tilS</name>
    <name evidence="11" type="ORF">SAMN04488509_101101</name>
</gene>
<proteinExistence type="inferred from homology"/>
<dbReference type="SMART" id="SM00977">
    <property type="entry name" value="TilS_C"/>
    <property type="match status" value="1"/>
</dbReference>
<evidence type="ECO:0000256" key="2">
    <source>
        <dbReference type="ARBA" id="ARBA00022490"/>
    </source>
</evidence>
<dbReference type="PANTHER" id="PTHR43033:SF1">
    <property type="entry name" value="TRNA(ILE)-LYSIDINE SYNTHASE-RELATED"/>
    <property type="match status" value="1"/>
</dbReference>
<dbReference type="GO" id="GO:0006400">
    <property type="term" value="P:tRNA modification"/>
    <property type="evidence" value="ECO:0007669"/>
    <property type="project" value="UniProtKB-UniRule"/>
</dbReference>
<dbReference type="NCBIfam" id="TIGR02432">
    <property type="entry name" value="lysidine_TilS_N"/>
    <property type="match status" value="1"/>
</dbReference>
<sequence>MPRMPAPHAIDLNARALPPEAGLAVAFSGGLDSRVLLQLLAEADWARARGLRVLHVDHGLHADSARWAEHCRRDALGLGLDISLLRAEVPSGSGGLEERARRARHAALQAALCPGEVLVMAHHQDDQAETFLLRALRGAGERGLGGMRALRRFGTGWLWRPLLGAPRSALEHFARVRGLRWIDDPSNLDPRHDRNFLRHAVLPLLRQRWPHAAETLALSAGLSAQADARLASLDAIDLARAQLLDPRALDLQVLRAWEPARRARVLRAWLQALGCALPPPGVMAQIERELLHARADSEAEARWREHRLRAWRDALHLLPELRPLPIDLDVAWQGGGPVALPDGHAIALCNGLGEVQPDARLPRALQLRARQGGERIRLSPQRPSQCVKTLLQSLGVPPWLRPHLPFLWNAEGELVAVGDLLLREDLRAALSANGLCLRWLGPNGQSSIAGVDDLAMVRRPSAAGSRPSRPAAHPSHHRGLRA</sequence>
<keyword evidence="12" id="KW-1185">Reference proteome</keyword>
<keyword evidence="6 8" id="KW-0067">ATP-binding</keyword>
<dbReference type="PANTHER" id="PTHR43033">
    <property type="entry name" value="TRNA(ILE)-LYSIDINE SYNTHASE-RELATED"/>
    <property type="match status" value="1"/>
</dbReference>